<reference evidence="1" key="1">
    <citation type="submission" date="2013-08" db="EMBL/GenBank/DDBJ databases">
        <authorList>
            <person name="Mendez C."/>
            <person name="Richter M."/>
            <person name="Ferrer M."/>
            <person name="Sanchez J."/>
        </authorList>
    </citation>
    <scope>NUCLEOTIDE SEQUENCE</scope>
</reference>
<organism evidence="1">
    <name type="scientific">mine drainage metagenome</name>
    <dbReference type="NCBI Taxonomy" id="410659"/>
    <lineage>
        <taxon>unclassified sequences</taxon>
        <taxon>metagenomes</taxon>
        <taxon>ecological metagenomes</taxon>
    </lineage>
</organism>
<dbReference type="Pfam" id="PF14559">
    <property type="entry name" value="TPR_19"/>
    <property type="match status" value="1"/>
</dbReference>
<accession>T1B800</accession>
<gene>
    <name evidence="1" type="ORF">B1A_13480</name>
</gene>
<dbReference type="SMART" id="SM00028">
    <property type="entry name" value="TPR"/>
    <property type="match status" value="3"/>
</dbReference>
<dbReference type="AlphaFoldDB" id="T1B800"/>
<dbReference type="PROSITE" id="PS50293">
    <property type="entry name" value="TPR_REGION"/>
    <property type="match status" value="1"/>
</dbReference>
<dbReference type="EMBL" id="AUZX01009857">
    <property type="protein sequence ID" value="EQD50350.1"/>
    <property type="molecule type" value="Genomic_DNA"/>
</dbReference>
<reference evidence="1" key="2">
    <citation type="journal article" date="2014" name="ISME J.">
        <title>Microbial stratification in low pH oxic and suboxic macroscopic growths along an acid mine drainage.</title>
        <authorList>
            <person name="Mendez-Garcia C."/>
            <person name="Mesa V."/>
            <person name="Sprenger R.R."/>
            <person name="Richter M."/>
            <person name="Diez M.S."/>
            <person name="Solano J."/>
            <person name="Bargiela R."/>
            <person name="Golyshina O.V."/>
            <person name="Manteca A."/>
            <person name="Ramos J.L."/>
            <person name="Gallego J.R."/>
            <person name="Llorente I."/>
            <person name="Martins Dos Santos V.A."/>
            <person name="Jensen O.N."/>
            <person name="Pelaez A.I."/>
            <person name="Sanchez J."/>
            <person name="Ferrer M."/>
        </authorList>
    </citation>
    <scope>NUCLEOTIDE SEQUENCE</scope>
</reference>
<protein>
    <submittedName>
        <fullName evidence="1">TPR-repeat protein</fullName>
    </submittedName>
</protein>
<dbReference type="InterPro" id="IPR011990">
    <property type="entry name" value="TPR-like_helical_dom_sf"/>
</dbReference>
<dbReference type="PROSITE" id="PS50005">
    <property type="entry name" value="TPR"/>
    <property type="match status" value="1"/>
</dbReference>
<feature type="non-terminal residue" evidence="1">
    <location>
        <position position="115"/>
    </location>
</feature>
<dbReference type="PANTHER" id="PTHR44809:SF1">
    <property type="entry name" value="PROTEIN O-MANNOSYL-TRANSFERASE TMTC1"/>
    <property type="match status" value="1"/>
</dbReference>
<dbReference type="InterPro" id="IPR052943">
    <property type="entry name" value="TMTC_O-mannosyl-trnsfr"/>
</dbReference>
<dbReference type="SUPFAM" id="SSF48452">
    <property type="entry name" value="TPR-like"/>
    <property type="match status" value="1"/>
</dbReference>
<sequence>MDQEPEAIYESAVEAEKRGELDRAEGLYIRFKSVSPTDPRGPNKLGVICALRRDMEGADRYFREALHLDSKHVPALTNMGNLLLESGQTDDAISYYEEALHWDPDYVPAHRNIAA</sequence>
<proteinExistence type="predicted"/>
<comment type="caution">
    <text evidence="1">The sequence shown here is derived from an EMBL/GenBank/DDBJ whole genome shotgun (WGS) entry which is preliminary data.</text>
</comment>
<dbReference type="PANTHER" id="PTHR44809">
    <property type="match status" value="1"/>
</dbReference>
<name>T1B800_9ZZZZ</name>
<evidence type="ECO:0000313" key="1">
    <source>
        <dbReference type="EMBL" id="EQD50350.1"/>
    </source>
</evidence>
<dbReference type="InterPro" id="IPR019734">
    <property type="entry name" value="TPR_rpt"/>
</dbReference>
<dbReference type="Gene3D" id="1.25.40.10">
    <property type="entry name" value="Tetratricopeptide repeat domain"/>
    <property type="match status" value="2"/>
</dbReference>